<dbReference type="InterPro" id="IPR027417">
    <property type="entry name" value="P-loop_NTPase"/>
</dbReference>
<dbReference type="eggNOG" id="KOG4658">
    <property type="taxonomic scope" value="Eukaryota"/>
</dbReference>
<evidence type="ECO:0000259" key="11">
    <source>
        <dbReference type="Pfam" id="PF23559"/>
    </source>
</evidence>
<feature type="region of interest" description="Disordered" evidence="8">
    <location>
        <begin position="1207"/>
        <end position="1232"/>
    </location>
</feature>
<dbReference type="InParanoid" id="A0A194YKF8"/>
<feature type="compositionally biased region" description="Polar residues" evidence="8">
    <location>
        <begin position="1281"/>
        <end position="1291"/>
    </location>
</feature>
<name>A0A194YKF8_SORBI</name>
<evidence type="ECO:0000259" key="13">
    <source>
        <dbReference type="Pfam" id="PF25019"/>
    </source>
</evidence>
<dbReference type="InterPro" id="IPR041118">
    <property type="entry name" value="Rx_N"/>
</dbReference>
<organism evidence="14 15">
    <name type="scientific">Sorghum bicolor</name>
    <name type="common">Sorghum</name>
    <name type="synonym">Sorghum vulgare</name>
    <dbReference type="NCBI Taxonomy" id="4558"/>
    <lineage>
        <taxon>Eukaryota</taxon>
        <taxon>Viridiplantae</taxon>
        <taxon>Streptophyta</taxon>
        <taxon>Embryophyta</taxon>
        <taxon>Tracheophyta</taxon>
        <taxon>Spermatophyta</taxon>
        <taxon>Magnoliopsida</taxon>
        <taxon>Liliopsida</taxon>
        <taxon>Poales</taxon>
        <taxon>Poaceae</taxon>
        <taxon>PACMAD clade</taxon>
        <taxon>Panicoideae</taxon>
        <taxon>Andropogonodae</taxon>
        <taxon>Andropogoneae</taxon>
        <taxon>Sorghinae</taxon>
        <taxon>Sorghum</taxon>
    </lineage>
</organism>
<feature type="domain" description="Disease resistance protein winged helix" evidence="11">
    <location>
        <begin position="417"/>
        <end position="497"/>
    </location>
</feature>
<feature type="region of interest" description="Disordered" evidence="8">
    <location>
        <begin position="1275"/>
        <end position="1298"/>
    </location>
</feature>
<dbReference type="Gene3D" id="1.20.5.4130">
    <property type="match status" value="1"/>
</dbReference>
<keyword evidence="2" id="KW-0433">Leucine-rich repeat</keyword>
<feature type="domain" description="R13L1/DRL21-like LRR repeat region" evidence="13">
    <location>
        <begin position="932"/>
        <end position="1062"/>
    </location>
</feature>
<evidence type="ECO:0000259" key="9">
    <source>
        <dbReference type="Pfam" id="PF00931"/>
    </source>
</evidence>
<keyword evidence="3" id="KW-0677">Repeat</keyword>
<dbReference type="GO" id="GO:0043531">
    <property type="term" value="F:ADP binding"/>
    <property type="evidence" value="ECO:0007669"/>
    <property type="project" value="InterPro"/>
</dbReference>
<dbReference type="PANTHER" id="PTHR36766">
    <property type="entry name" value="PLANT BROAD-SPECTRUM MILDEW RESISTANCE PROTEIN RPW8"/>
    <property type="match status" value="1"/>
</dbReference>
<feature type="domain" description="R13L1/DRL21-like LRR repeat region" evidence="13">
    <location>
        <begin position="1668"/>
        <end position="1792"/>
    </location>
</feature>
<dbReference type="OrthoDB" id="608636at2759"/>
<dbReference type="SUPFAM" id="SSF52047">
    <property type="entry name" value="RNI-like"/>
    <property type="match status" value="1"/>
</dbReference>
<evidence type="ECO:0000256" key="8">
    <source>
        <dbReference type="SAM" id="MobiDB-lite"/>
    </source>
</evidence>
<keyword evidence="6" id="KW-0067">ATP-binding</keyword>
<evidence type="ECO:0000256" key="4">
    <source>
        <dbReference type="ARBA" id="ARBA00022741"/>
    </source>
</evidence>
<proteinExistence type="inferred from homology"/>
<feature type="domain" description="Disease resistance N-terminal" evidence="10">
    <location>
        <begin position="3"/>
        <end position="86"/>
    </location>
</feature>
<gene>
    <name evidence="14" type="ORF">SORBI_3010G205600</name>
</gene>
<keyword evidence="4" id="KW-0547">Nucleotide-binding</keyword>
<dbReference type="Proteomes" id="UP000000768">
    <property type="component" value="Chromosome 10"/>
</dbReference>
<dbReference type="Gramene" id="KXG20469">
    <property type="protein sequence ID" value="KXG20469"/>
    <property type="gene ID" value="SORBI_3010G205600"/>
</dbReference>
<dbReference type="InterPro" id="IPR058922">
    <property type="entry name" value="WHD_DRP"/>
</dbReference>
<dbReference type="OMA" id="IPMCEEL"/>
<dbReference type="PRINTS" id="PR00364">
    <property type="entry name" value="DISEASERSIST"/>
</dbReference>
<reference evidence="15" key="2">
    <citation type="journal article" date="2018" name="Plant J.">
        <title>The Sorghum bicolor reference genome: improved assembly, gene annotations, a transcriptome atlas, and signatures of genome organization.</title>
        <authorList>
            <person name="McCormick R.F."/>
            <person name="Truong S.K."/>
            <person name="Sreedasyam A."/>
            <person name="Jenkins J."/>
            <person name="Shu S."/>
            <person name="Sims D."/>
            <person name="Kennedy M."/>
            <person name="Amirebrahimi M."/>
            <person name="Weers B.D."/>
            <person name="McKinley B."/>
            <person name="Mattison A."/>
            <person name="Morishige D.T."/>
            <person name="Grimwood J."/>
            <person name="Schmutz J."/>
            <person name="Mullet J.E."/>
        </authorList>
    </citation>
    <scope>NUCLEOTIDE SEQUENCE [LARGE SCALE GENOMIC DNA]</scope>
    <source>
        <strain evidence="15">cv. BTx623</strain>
    </source>
</reference>
<feature type="domain" description="NB-ARC" evidence="9">
    <location>
        <begin position="163"/>
        <end position="330"/>
    </location>
</feature>
<dbReference type="GO" id="GO:0002758">
    <property type="term" value="P:innate immune response-activating signaling pathway"/>
    <property type="evidence" value="ECO:0007669"/>
    <property type="project" value="UniProtKB-ARBA"/>
</dbReference>
<evidence type="ECO:0000256" key="7">
    <source>
        <dbReference type="ARBA" id="ARBA00023054"/>
    </source>
</evidence>
<dbReference type="Pfam" id="PF18052">
    <property type="entry name" value="Rx_N"/>
    <property type="match status" value="1"/>
</dbReference>
<feature type="domain" description="Disease resistance R13L4/SHOC-2-like LRR" evidence="12">
    <location>
        <begin position="545"/>
        <end position="692"/>
    </location>
</feature>
<dbReference type="Gene3D" id="1.10.8.430">
    <property type="entry name" value="Helical domain of apoptotic protease-activating factors"/>
    <property type="match status" value="1"/>
</dbReference>
<reference evidence="14 15" key="1">
    <citation type="journal article" date="2009" name="Nature">
        <title>The Sorghum bicolor genome and the diversification of grasses.</title>
        <authorList>
            <person name="Paterson A.H."/>
            <person name="Bowers J.E."/>
            <person name="Bruggmann R."/>
            <person name="Dubchak I."/>
            <person name="Grimwood J."/>
            <person name="Gundlach H."/>
            <person name="Haberer G."/>
            <person name="Hellsten U."/>
            <person name="Mitros T."/>
            <person name="Poliakov A."/>
            <person name="Schmutz J."/>
            <person name="Spannagl M."/>
            <person name="Tang H."/>
            <person name="Wang X."/>
            <person name="Wicker T."/>
            <person name="Bharti A.K."/>
            <person name="Chapman J."/>
            <person name="Feltus F.A."/>
            <person name="Gowik U."/>
            <person name="Grigoriev I.V."/>
            <person name="Lyons E."/>
            <person name="Maher C.A."/>
            <person name="Martis M."/>
            <person name="Narechania A."/>
            <person name="Otillar R.P."/>
            <person name="Penning B.W."/>
            <person name="Salamov A.A."/>
            <person name="Wang Y."/>
            <person name="Zhang L."/>
            <person name="Carpita N.C."/>
            <person name="Freeling M."/>
            <person name="Gingle A.R."/>
            <person name="Hash C.T."/>
            <person name="Keller B."/>
            <person name="Klein P."/>
            <person name="Kresovich S."/>
            <person name="McCann M.C."/>
            <person name="Ming R."/>
            <person name="Peterson D.G."/>
            <person name="Mehboob-ur-Rahman"/>
            <person name="Ware D."/>
            <person name="Westhoff P."/>
            <person name="Mayer K.F."/>
            <person name="Messing J."/>
            <person name="Rokhsar D.S."/>
        </authorList>
    </citation>
    <scope>NUCLEOTIDE SEQUENCE [LARGE SCALE GENOMIC DNA]</scope>
    <source>
        <strain evidence="15">cv. BTx623</strain>
    </source>
</reference>
<feature type="region of interest" description="Disordered" evidence="8">
    <location>
        <begin position="1612"/>
        <end position="1640"/>
    </location>
</feature>
<dbReference type="Pfam" id="PF23598">
    <property type="entry name" value="LRR_14"/>
    <property type="match status" value="1"/>
</dbReference>
<dbReference type="Gene3D" id="3.40.50.300">
    <property type="entry name" value="P-loop containing nucleotide triphosphate hydrolases"/>
    <property type="match status" value="1"/>
</dbReference>
<evidence type="ECO:0000259" key="12">
    <source>
        <dbReference type="Pfam" id="PF23598"/>
    </source>
</evidence>
<accession>A0A194YKF8</accession>
<dbReference type="SUPFAM" id="SSF52058">
    <property type="entry name" value="L domain-like"/>
    <property type="match status" value="3"/>
</dbReference>
<evidence type="ECO:0000313" key="14">
    <source>
        <dbReference type="EMBL" id="KXG20469.1"/>
    </source>
</evidence>
<comment type="similarity">
    <text evidence="1">Belongs to the disease resistance NB-LRR family.</text>
</comment>
<dbReference type="EMBL" id="CM000769">
    <property type="protein sequence ID" value="KXG20469.1"/>
    <property type="molecule type" value="Genomic_DNA"/>
</dbReference>
<sequence length="2394" mass="271546">MVAVGELLAKLAFNATWNEIALQLNFSKDLKSIKDNLSFVQSFLEDAERLSSRLESVRHTLKKLKAAAYDLEDMLLLFECWTTPHKGEGLALSAKAKKGLVLCFERLKMPHKMRKMRETIEEIVDLQNKFNFIKHTGNNDEEVIRKRETFSDADEVPVGRMEEKERLISMLQTDDSNCLIVFISGFAGVGKTTLAQMVFNDDRTRQLFEIQAWVYVSLKFDINTIGQSIISQLDKSSSPSGIPLQATRGRLKTIVTGQRFLIILDDIWEEDPHELEKLWTLLRGAKAGSKIIATTRSVKVAKLMNGSLTIELSALPDNYCWELFRKKAFPYGKVDVDKESIGRQIVMKCRGMPLAAISLGYLCRTTNEWKAILDSDIWAENGDDGRLLKDTKVLPSLKLSYQCMSYHLKLCFAYCAIFPKGWYIEKSSLIQQWIALGFLQLHGESFTAQQAGERYFEDLREMSFLQDVAGMSPTPFARYNKPRGVLFQMHDLVRELARLVAGDEVVAFDTRKQNPPTNIDNCRYMLLSNLCNSSSSYWSIPSTSRALHFKECSIVQTTLKSLMGAEFLRVLDFSACAISDLPASVGNLRLLKFLNISGMQTGLLPKPLSSLHGLQALNLSENTCLIELPSYISEFVNLQYLDLHGCSNLEELPQGIHKLKELLHLNVSRCGRLQFLPEEFGELRKLAFLNLSYCSQLQTLPSNFGGLQDLSYLNLLHCYKLHGLPDSFIYLANMIHLNMSFCRQLKLLPSGLFKYMKKLLVLNLSGCTSLEVLPEFCNIDAGCRMLKTLELPDCTNLAVLPKSCTSLCELRCLNLSGCSRIQNFLNLIPQWKFGKLEYLNLSEVGAKAYFEDPGTSAGNVGSSEDPNRELELGMLQEDIVTQRLVYLKYLSVGGFTLFSEQGIASLVDLLTLPNFDVQTQPGDNQSNIKLLQQILDLTHHELNIKCLENVVSPEEAKQVELGRNQQLHFLSLEWSSSDIGSSIGKDRLTKATEVLEHLKPHQNLQHLSIKGYSGTIFPDWINNINDALPNLVKIILSDLKGCDHIPALGNLPNLQELEINDMPLLGHVRIVPCKKLRRLALVNLREYTTVHIFYDDNTETQVNEVVELSHDCDKVEKLTGDEIRLHEVASSCDCSEEERKTAEKTDELAGSLPSNRQSKRKWHIMACEGQDLKSMVGARALRVKVKDLLKGPYCGKWRETYITQDTAGAGNDSPAVMSSKPALTPGPSNETTEQAAVPTLDYFKIESCQNLRLYPYYIPMCEELFINDSSIDLDDMEQESSESPAVTSSRPALTPGPSIETREQAVPRLDLFKLESSQNLQLYPYYIPMCEELFIKDSSLDLDDMEQELSESPAVTSSRPALTPGPSIETREQAAVPTLDYFKLESSQNLQLYPYYSPMSEELFIKDSSLDLDDMESESPGMLGQELSYGMYEGEFGSLMHGRDPTSRRYRSESISGTSRKLKIANCNQLSLGRLLLLLKSSLQELEIDSMERIDDSMRGRYMDKWESISGTLRKLKITNCNQHIVNRLLLLFKSSLQELEIDGIKSIDALPSNLFEMTRLEKITISSLELQEAKGSNNIRKQLYVSGIAYINTRHVALFTVRPKQGGWVGSSPTYIRQTEEEETEEEETEEEETEEEEEEHRLHFAAGSNTSCSSNFSLLYQYLDNEIQSLMIHGLEHIDETVEEVSECSELAQYRQLQSLILMWSRSSLPQDSSIVNDIVVLRKLQPHGNLETLEIQGYRGDTFCSWVTNISYFLPNLVKVELSNILWCQHIPLLLGQLSNLEVLHISNMPSIRKVGGDIYGADRAFMKLRELTLASMDNLEEWTTTLSTRDDEQRLQEIHGDEILFPNLQVLTIRNCPRLRFVPAFPGSRSCIIERSSDVLSSERYIGSSNLALLNLQIRNCGISSDISKLLQYCVNLEKLSVHSCTDLITLPESIRSYCFLRELEIVNCWEFSALPDWLGELTSLQKLTVHAAKLEVLPQSIRYLTTLDTLVLKKSNFRILEGCTLGKDFDNIKHIKHIRYKPQRPVLSFCRSGPHIVELQIEDLHLVNRAEEAEDLNLIGKKNLRSLSLDWSSYYKESLPNKLVLEKLQPYDSLEILCINNYTGVDFPLWMSSLSNLVKVELSNVRIEHLHLDQLQSLEELHISRIQSLGSEVCIWCTEPLRKLRRIVLSALAKQELKISMREELGRDENLFPRLQDLEVHCCFGLRFEPSIPRSARYVVSGREGTQRQGLLPSFHRIMGPSVPASLSKMEIRCSSGLSSASWNDLRHFDIGELIIDDCSDEMPLPESIRGWRSLQKIQILNCDQITTLPEWLGEMTSLRELTVETYFMKTLPACIQRLTGLQALTLSKCGSVLVERYKFGEDKDKIVHIPNLHIERRKWTFSSSTSAL</sequence>
<dbReference type="Pfam" id="PF00931">
    <property type="entry name" value="NB-ARC"/>
    <property type="match status" value="1"/>
</dbReference>
<dbReference type="GO" id="GO:0042742">
    <property type="term" value="P:defense response to bacterium"/>
    <property type="evidence" value="ECO:0007669"/>
    <property type="project" value="UniProtKB-ARBA"/>
</dbReference>
<dbReference type="Pfam" id="PF23559">
    <property type="entry name" value="WHD_DRP"/>
    <property type="match status" value="1"/>
</dbReference>
<evidence type="ECO:0000256" key="3">
    <source>
        <dbReference type="ARBA" id="ARBA00022737"/>
    </source>
</evidence>
<dbReference type="InterPro" id="IPR042197">
    <property type="entry name" value="Apaf_helical"/>
</dbReference>
<dbReference type="FunFam" id="1.10.10.10:FF:000322">
    <property type="entry name" value="Probable disease resistance protein At1g63360"/>
    <property type="match status" value="1"/>
</dbReference>
<dbReference type="Pfam" id="PF25019">
    <property type="entry name" value="LRR_R13L1-DRL21"/>
    <property type="match status" value="3"/>
</dbReference>
<dbReference type="FunCoup" id="A0A194YKF8">
    <property type="interactions" value="110"/>
</dbReference>
<dbReference type="GO" id="GO:0009626">
    <property type="term" value="P:plant-type hypersensitive response"/>
    <property type="evidence" value="ECO:0007669"/>
    <property type="project" value="UniProtKB-ARBA"/>
</dbReference>
<dbReference type="InterPro" id="IPR002182">
    <property type="entry name" value="NB-ARC"/>
</dbReference>
<dbReference type="SUPFAM" id="SSF52540">
    <property type="entry name" value="P-loop containing nucleoside triphosphate hydrolases"/>
    <property type="match status" value="1"/>
</dbReference>
<feature type="domain" description="R13L1/DRL21-like LRR repeat region" evidence="13">
    <location>
        <begin position="2043"/>
        <end position="2150"/>
    </location>
</feature>
<keyword evidence="5" id="KW-0611">Plant defense</keyword>
<dbReference type="Gene3D" id="3.80.10.10">
    <property type="entry name" value="Ribonuclease Inhibitor"/>
    <property type="match status" value="6"/>
</dbReference>
<dbReference type="GO" id="GO:0005524">
    <property type="term" value="F:ATP binding"/>
    <property type="evidence" value="ECO:0007669"/>
    <property type="project" value="UniProtKB-KW"/>
</dbReference>
<evidence type="ECO:0000256" key="2">
    <source>
        <dbReference type="ARBA" id="ARBA00022614"/>
    </source>
</evidence>
<dbReference type="PANTHER" id="PTHR36766:SF39">
    <property type="entry name" value="DISEASE RESISTANCE PROTEIN RGA3"/>
    <property type="match status" value="1"/>
</dbReference>
<keyword evidence="15" id="KW-1185">Reference proteome</keyword>
<evidence type="ECO:0000259" key="10">
    <source>
        <dbReference type="Pfam" id="PF18052"/>
    </source>
</evidence>
<dbReference type="InterPro" id="IPR032675">
    <property type="entry name" value="LRR_dom_sf"/>
</dbReference>
<evidence type="ECO:0000313" key="15">
    <source>
        <dbReference type="Proteomes" id="UP000000768"/>
    </source>
</evidence>
<feature type="compositionally biased region" description="Acidic residues" evidence="8">
    <location>
        <begin position="1621"/>
        <end position="1640"/>
    </location>
</feature>
<dbReference type="InterPro" id="IPR036388">
    <property type="entry name" value="WH-like_DNA-bd_sf"/>
</dbReference>
<evidence type="ECO:0000256" key="6">
    <source>
        <dbReference type="ARBA" id="ARBA00022840"/>
    </source>
</evidence>
<dbReference type="Gene3D" id="1.10.10.10">
    <property type="entry name" value="Winged helix-like DNA-binding domain superfamily/Winged helix DNA-binding domain"/>
    <property type="match status" value="1"/>
</dbReference>
<evidence type="ECO:0000256" key="1">
    <source>
        <dbReference type="ARBA" id="ARBA00008894"/>
    </source>
</evidence>
<protein>
    <recommendedName>
        <fullName evidence="16">NB-ARC domain-containing protein</fullName>
    </recommendedName>
</protein>
<dbReference type="InterPro" id="IPR055414">
    <property type="entry name" value="LRR_R13L4/SHOC2-like"/>
</dbReference>
<dbReference type="InterPro" id="IPR056789">
    <property type="entry name" value="LRR_R13L1-DRL21"/>
</dbReference>
<evidence type="ECO:0000256" key="5">
    <source>
        <dbReference type="ARBA" id="ARBA00022821"/>
    </source>
</evidence>
<evidence type="ECO:0008006" key="16">
    <source>
        <dbReference type="Google" id="ProtNLM"/>
    </source>
</evidence>
<keyword evidence="7" id="KW-0175">Coiled coil</keyword>